<feature type="compositionally biased region" description="Pro residues" evidence="5">
    <location>
        <begin position="1517"/>
        <end position="1529"/>
    </location>
</feature>
<feature type="region of interest" description="Disordered" evidence="5">
    <location>
        <begin position="573"/>
        <end position="602"/>
    </location>
</feature>
<keyword evidence="1" id="KW-0479">Metal-binding</keyword>
<dbReference type="PROSITE" id="PS00518">
    <property type="entry name" value="ZF_RING_1"/>
    <property type="match status" value="1"/>
</dbReference>
<feature type="compositionally biased region" description="Basic and acidic residues" evidence="5">
    <location>
        <begin position="577"/>
        <end position="590"/>
    </location>
</feature>
<dbReference type="SMART" id="SM00184">
    <property type="entry name" value="RING"/>
    <property type="match status" value="2"/>
</dbReference>
<feature type="compositionally biased region" description="Basic residues" evidence="5">
    <location>
        <begin position="1113"/>
        <end position="1124"/>
    </location>
</feature>
<evidence type="ECO:0000313" key="10">
    <source>
        <dbReference type="RefSeq" id="XP_018328236.1"/>
    </source>
</evidence>
<dbReference type="PROSITE" id="PS01359">
    <property type="entry name" value="ZF_PHD_1"/>
    <property type="match status" value="1"/>
</dbReference>
<dbReference type="Gene3D" id="2.30.30.1150">
    <property type="match status" value="1"/>
</dbReference>
<keyword evidence="3" id="KW-0862">Zinc</keyword>
<dbReference type="Gene3D" id="3.30.40.10">
    <property type="entry name" value="Zinc/RING finger domain, C3HC4 (zinc finger)"/>
    <property type="match status" value="1"/>
</dbReference>
<protein>
    <submittedName>
        <fullName evidence="9 10">PHD and RING finger domain-containing protein 1 isoform X1</fullName>
    </submittedName>
</protein>
<feature type="region of interest" description="Disordered" evidence="5">
    <location>
        <begin position="1442"/>
        <end position="1610"/>
    </location>
</feature>
<feature type="compositionally biased region" description="Polar residues" evidence="5">
    <location>
        <begin position="500"/>
        <end position="510"/>
    </location>
</feature>
<dbReference type="Pfam" id="PF23030">
    <property type="entry name" value="SCAF11-like_C"/>
    <property type="match status" value="1"/>
</dbReference>
<dbReference type="InterPro" id="IPR047157">
    <property type="entry name" value="PHRF1/Atg35"/>
</dbReference>
<name>A0A1W4WWH7_AGRPL</name>
<feature type="compositionally biased region" description="Low complexity" evidence="5">
    <location>
        <begin position="1236"/>
        <end position="1252"/>
    </location>
</feature>
<feature type="compositionally biased region" description="Polar residues" evidence="5">
    <location>
        <begin position="1687"/>
        <end position="1712"/>
    </location>
</feature>
<feature type="region of interest" description="Disordered" evidence="5">
    <location>
        <begin position="714"/>
        <end position="736"/>
    </location>
</feature>
<feature type="compositionally biased region" description="Basic and acidic residues" evidence="5">
    <location>
        <begin position="951"/>
        <end position="963"/>
    </location>
</feature>
<keyword evidence="2 4" id="KW-0863">Zinc-finger</keyword>
<dbReference type="InterPro" id="IPR001965">
    <property type="entry name" value="Znf_PHD"/>
</dbReference>
<dbReference type="InterPro" id="IPR001841">
    <property type="entry name" value="Znf_RING"/>
</dbReference>
<feature type="compositionally biased region" description="Acidic residues" evidence="5">
    <location>
        <begin position="874"/>
        <end position="886"/>
    </location>
</feature>
<dbReference type="SUPFAM" id="SSF57903">
    <property type="entry name" value="FYVE/PHD zinc finger"/>
    <property type="match status" value="1"/>
</dbReference>
<feature type="compositionally biased region" description="Basic residues" evidence="5">
    <location>
        <begin position="1198"/>
        <end position="1209"/>
    </location>
</feature>
<feature type="compositionally biased region" description="Low complexity" evidence="5">
    <location>
        <begin position="1805"/>
        <end position="1830"/>
    </location>
</feature>
<accession>A0A1W4WWH7</accession>
<feature type="region of interest" description="Disordered" evidence="5">
    <location>
        <begin position="1687"/>
        <end position="1830"/>
    </location>
</feature>
<dbReference type="CDD" id="cd16635">
    <property type="entry name" value="mRING-HC-C3HC3D_PHRF1"/>
    <property type="match status" value="1"/>
</dbReference>
<dbReference type="InterPro" id="IPR011011">
    <property type="entry name" value="Znf_FYVE_PHD"/>
</dbReference>
<proteinExistence type="predicted"/>
<dbReference type="Pfam" id="PF13639">
    <property type="entry name" value="zf-RING_2"/>
    <property type="match status" value="1"/>
</dbReference>
<evidence type="ECO:0000256" key="4">
    <source>
        <dbReference type="PROSITE-ProRule" id="PRU00175"/>
    </source>
</evidence>
<feature type="compositionally biased region" description="Polar residues" evidence="5">
    <location>
        <begin position="1267"/>
        <end position="1276"/>
    </location>
</feature>
<dbReference type="InterPro" id="IPR057031">
    <property type="entry name" value="SFR19-like_C"/>
</dbReference>
<feature type="compositionally biased region" description="Basic and acidic residues" evidence="5">
    <location>
        <begin position="993"/>
        <end position="1023"/>
    </location>
</feature>
<dbReference type="RefSeq" id="XP_018328236.1">
    <property type="nucleotide sequence ID" value="XM_018472734.1"/>
</dbReference>
<feature type="compositionally biased region" description="Low complexity" evidence="5">
    <location>
        <begin position="969"/>
        <end position="979"/>
    </location>
</feature>
<feature type="region of interest" description="Disordered" evidence="5">
    <location>
        <begin position="674"/>
        <end position="696"/>
    </location>
</feature>
<evidence type="ECO:0000313" key="9">
    <source>
        <dbReference type="RefSeq" id="XP_018328235.1"/>
    </source>
</evidence>
<dbReference type="RefSeq" id="XP_018328235.1">
    <property type="nucleotide sequence ID" value="XM_018472733.1"/>
</dbReference>
<feature type="compositionally biased region" description="Low complexity" evidence="5">
    <location>
        <begin position="714"/>
        <end position="726"/>
    </location>
</feature>
<evidence type="ECO:0000256" key="1">
    <source>
        <dbReference type="ARBA" id="ARBA00022723"/>
    </source>
</evidence>
<dbReference type="PANTHER" id="PTHR12618">
    <property type="entry name" value="PHD AND RING FINGER DOMAIN-CONTAINING PROTEIN 1"/>
    <property type="match status" value="1"/>
</dbReference>
<keyword evidence="8" id="KW-1185">Reference proteome</keyword>
<feature type="compositionally biased region" description="Polar residues" evidence="5">
    <location>
        <begin position="527"/>
        <end position="540"/>
    </location>
</feature>
<feature type="compositionally biased region" description="Polar residues" evidence="5">
    <location>
        <begin position="9"/>
        <end position="22"/>
    </location>
</feature>
<reference evidence="9 10" key="1">
    <citation type="submission" date="2025-04" db="UniProtKB">
        <authorList>
            <consortium name="RefSeq"/>
        </authorList>
    </citation>
    <scope>IDENTIFICATION</scope>
    <source>
        <tissue evidence="9 10">Entire body</tissue>
    </source>
</reference>
<feature type="compositionally biased region" description="Basic residues" evidence="5">
    <location>
        <begin position="1280"/>
        <end position="1291"/>
    </location>
</feature>
<dbReference type="CDD" id="cd15543">
    <property type="entry name" value="PHD_RSF1"/>
    <property type="match status" value="1"/>
</dbReference>
<evidence type="ECO:0000313" key="11">
    <source>
        <dbReference type="RefSeq" id="XP_018328237.1"/>
    </source>
</evidence>
<feature type="region of interest" description="Disordered" evidence="5">
    <location>
        <begin position="1"/>
        <end position="52"/>
    </location>
</feature>
<dbReference type="PROSITE" id="PS50016">
    <property type="entry name" value="ZF_PHD_2"/>
    <property type="match status" value="1"/>
</dbReference>
<feature type="compositionally biased region" description="Basic residues" evidence="5">
    <location>
        <begin position="327"/>
        <end position="356"/>
    </location>
</feature>
<feature type="compositionally biased region" description="Basic and acidic residues" evidence="5">
    <location>
        <begin position="1040"/>
        <end position="1060"/>
    </location>
</feature>
<feature type="region of interest" description="Disordered" evidence="5">
    <location>
        <begin position="500"/>
        <end position="545"/>
    </location>
</feature>
<dbReference type="GeneID" id="108739048"/>
<dbReference type="GO" id="GO:0008270">
    <property type="term" value="F:zinc ion binding"/>
    <property type="evidence" value="ECO:0007669"/>
    <property type="project" value="UniProtKB-KW"/>
</dbReference>
<feature type="domain" description="PHD-type" evidence="6">
    <location>
        <begin position="218"/>
        <end position="268"/>
    </location>
</feature>
<feature type="compositionally biased region" description="Basic and acidic residues" evidence="5">
    <location>
        <begin position="1378"/>
        <end position="1387"/>
    </location>
</feature>
<dbReference type="Pfam" id="PF00628">
    <property type="entry name" value="PHD"/>
    <property type="match status" value="1"/>
</dbReference>
<feature type="domain" description="RING-type" evidence="7">
    <location>
        <begin position="136"/>
        <end position="177"/>
    </location>
</feature>
<dbReference type="KEGG" id="apln:108739048"/>
<dbReference type="Proteomes" id="UP000192223">
    <property type="component" value="Unplaced"/>
</dbReference>
<feature type="compositionally biased region" description="Basic and acidic residues" evidence="5">
    <location>
        <begin position="901"/>
        <end position="913"/>
    </location>
</feature>
<dbReference type="InterPro" id="IPR019786">
    <property type="entry name" value="Zinc_finger_PHD-type_CS"/>
</dbReference>
<feature type="compositionally biased region" description="Polar residues" evidence="5">
    <location>
        <begin position="1473"/>
        <end position="1482"/>
    </location>
</feature>
<sequence>MLSDEGEADSSSKCKTTITNRDSSSDDLRRTASRKRKSNFCIESSDSDSDSSLARVVLRKKKPRVVNSDSSSDSDIVRVPTLGNVNRIIDDEYSSSDSSWSSDNESCNISRSNAIASKINEKGTMSDSSNSHSEKCPICLLSFKGQEIGSPETCDHVFCAVCIEKWSKNVNTCPVDRLSFGMILVRDKVEGKVTRQIVVDASSRDNFELVIDMPFEDSLACEFCGSTENDHTMLLCDGCNLGFHMECLEPPLTQLPDGDWYCPTCQRYVGRRSSSSRWFSRTGQTERAIRRVRQRIYNIVQEHRMNRITDVDYVWGLRNEINNRNSQPRHHNKKKKSKKRKSKRERRIMKAKKNSKTRLAAQLGIRNSQGLLQNVSVVASNHDPTENISFQRRMAGIPQLHLFGRQDELDYFSSSETENNNDSFQSSGSASCLLLAPVGRPSTSYRRNLKAKVSSPTATDADVLGSILECQAKFHSKNYTLSLTDDGRIKLDGKNSMYKTKQTPLVTESDSTTPSSTNFSGTSSGNANDENLQSTQSTNDYHGGTGTSASGIVHCSTPDDADHVPIDYSLPQFYETSNKDEKKKDNKDLYNPEEASGASDSELDIYSDIETVTTSRTEDAGLKTLIMRHATPDASSVHFVDDNNENESDTDLVIDDTEKIVDQDKYDPACVFDSDDEKTEAEPAVTSTVDSTGEGSITETSAANVNINAEIQSNTVQSSSSNNQNTLKESDDDELLEDDCPNFNIYSTESINMAKSNDLAMMVVSGCKESENTTQNVDKSSIKVIKMHTVSNDQLESRIKKCSMPLYRTGDGLYSDSEDENMIKIDRKKPFGINDLQTEDISEEERSYTPCLDEPQQHHHLQQRQGLEGLDTEMISDDDKNDFDDANDPKTTSDGDALEINAKESELDFTRAEECEEGEIVDKTKKIDKEEEEEQAKTKEKDEEAEDDDSNKENETQKKEPNNDRGALNVTTNNNTTGNKDQETATFKKISKSQRERNYRENRSRSRSRSRENTKGKTSIDRKERRKRKEIEIYNVRSILSDKPRRVKDQFGRDVSRRLSDSGSSSRSLTPPPQSPVLSGRRLFNSDSSPLIVTSSRLLARSRSRTLSSFHTPNRRRSRSHSRSRSYSPAATLAPRRSLSRTRRSRSKEKKKRKRTNKSRSMSRKRRYSYSERKKSVNRSRSNKEKKRRKSSQDRYKVKGKKARSRSMKRQCSSSPKSPSLRRRNWERRNSRGWTPSLSPSSPPSFRHLSPSWTPPRLLNQPPVKPQNLTVILTNDANKKTKKDKKKKSDKRGKDNAEKSSKKRKRDKSPAPSKEVFASGNNILVSVSFNKDADNIRDVQASRKRYEATSELTTKRLRKEREKKNNSNLTGTSSATHVRSEKTEHKQKLANVKPVAIIDLELSPFRELTPSPQDIIVLTDSENGDSNDHILGLQKNVIMCDSSSQQISSPPPPTISAYNSAGPKTPPEPQVKFSLSSKQSQMRPIINPLHEPDDVDDEPIEPRRDEEENQVMHKGPNTPPEPPNSPPSSPDAYDPFDPTKSRTPTPEPAEKTTQSNNSSIPGLEDTNTDGDKVGSGGCVVSNVPPPDVRPADSQSSLIPSTPDAKTSPERSIGVIINQVVMQNQQQTSAFLSSQQQQQQPLTVVAPSSMITSTPVSAPRINILSSAILPSSNVSSSSVMSQRIVIPTTNRSSPVNKVSPSKMSTKGGLTTAQPPAWKDSNKKDGTNLDFDSPYSPGSSDYEDLFEPPPESGTKSIKTSKSVTATTAVATTSSSNKTVTSKSQSAFDQLFGSSPQPPLYKVKSKGNKVPSKVKPSKTNPKPKPQQTPSKGTKLVGVKMDEDNLKILDELPNSAVEMQVKDKFLKKLNRQERVVEEVKLVLKPHYNKKHVTKEEYKDILRRAVPKICHNKSGEINPKKIQALIEAYVRKVRHSKKVTSSSSVNPQKTQVISNWLSKIN</sequence>
<dbReference type="STRING" id="224129.A0A1W4WWH7"/>
<feature type="compositionally biased region" description="Polar residues" evidence="5">
    <location>
        <begin position="1782"/>
        <end position="1792"/>
    </location>
</feature>
<dbReference type="InterPro" id="IPR019787">
    <property type="entry name" value="Znf_PHD-finger"/>
</dbReference>
<feature type="compositionally biased region" description="Low complexity" evidence="5">
    <location>
        <begin position="1094"/>
        <end position="1109"/>
    </location>
</feature>
<dbReference type="RefSeq" id="XP_018328237.1">
    <property type="nucleotide sequence ID" value="XM_018472735.1"/>
</dbReference>
<dbReference type="InterPro" id="IPR017907">
    <property type="entry name" value="Znf_RING_CS"/>
</dbReference>
<dbReference type="SUPFAM" id="SSF57850">
    <property type="entry name" value="RING/U-box"/>
    <property type="match status" value="1"/>
</dbReference>
<feature type="compositionally biased region" description="Basic and acidic residues" evidence="5">
    <location>
        <begin position="920"/>
        <end position="942"/>
    </location>
</feature>
<evidence type="ECO:0000313" key="8">
    <source>
        <dbReference type="Proteomes" id="UP000192223"/>
    </source>
</evidence>
<feature type="compositionally biased region" description="Polar residues" evidence="5">
    <location>
        <begin position="1551"/>
        <end position="1560"/>
    </location>
</feature>
<feature type="compositionally biased region" description="Basic residues" evidence="5">
    <location>
        <begin position="1138"/>
        <end position="1168"/>
    </location>
</feature>
<feature type="region of interest" description="Disordered" evidence="5">
    <location>
        <begin position="874"/>
        <end position="1317"/>
    </location>
</feature>
<evidence type="ECO:0000256" key="2">
    <source>
        <dbReference type="ARBA" id="ARBA00022771"/>
    </source>
</evidence>
<gene>
    <name evidence="9 10 11" type="primary">LOC108739048</name>
</gene>
<feature type="compositionally biased region" description="Low complexity" evidence="5">
    <location>
        <begin position="1750"/>
        <end position="1781"/>
    </location>
</feature>
<dbReference type="PROSITE" id="PS50089">
    <property type="entry name" value="ZF_RING_2"/>
    <property type="match status" value="1"/>
</dbReference>
<feature type="compositionally biased region" description="Low complexity" evidence="5">
    <location>
        <begin position="511"/>
        <end position="526"/>
    </location>
</feature>
<evidence type="ECO:0000259" key="7">
    <source>
        <dbReference type="PROSITE" id="PS50089"/>
    </source>
</evidence>
<feature type="region of interest" description="Disordered" evidence="5">
    <location>
        <begin position="322"/>
        <end position="358"/>
    </location>
</feature>
<feature type="compositionally biased region" description="Polar residues" evidence="5">
    <location>
        <begin position="685"/>
        <end position="696"/>
    </location>
</feature>
<dbReference type="PANTHER" id="PTHR12618:SF20">
    <property type="entry name" value="PHD AND RING FINGER DOMAIN-CONTAINING PROTEIN 1"/>
    <property type="match status" value="1"/>
</dbReference>
<organism evidence="8 10">
    <name type="scientific">Agrilus planipennis</name>
    <name type="common">Emerald ash borer</name>
    <name type="synonym">Agrilus marcopoli</name>
    <dbReference type="NCBI Taxonomy" id="224129"/>
    <lineage>
        <taxon>Eukaryota</taxon>
        <taxon>Metazoa</taxon>
        <taxon>Ecdysozoa</taxon>
        <taxon>Arthropoda</taxon>
        <taxon>Hexapoda</taxon>
        <taxon>Insecta</taxon>
        <taxon>Pterygota</taxon>
        <taxon>Neoptera</taxon>
        <taxon>Endopterygota</taxon>
        <taxon>Coleoptera</taxon>
        <taxon>Polyphaga</taxon>
        <taxon>Elateriformia</taxon>
        <taxon>Buprestoidea</taxon>
        <taxon>Buprestidae</taxon>
        <taxon>Agrilinae</taxon>
        <taxon>Agrilus</taxon>
    </lineage>
</organism>
<dbReference type="InterPro" id="IPR013083">
    <property type="entry name" value="Znf_RING/FYVE/PHD"/>
</dbReference>
<dbReference type="OrthoDB" id="1935339at2759"/>
<feature type="region of interest" description="Disordered" evidence="5">
    <location>
        <begin position="1345"/>
        <end position="1387"/>
    </location>
</feature>
<evidence type="ECO:0000256" key="3">
    <source>
        <dbReference type="ARBA" id="ARBA00022833"/>
    </source>
</evidence>
<evidence type="ECO:0000259" key="6">
    <source>
        <dbReference type="PROSITE" id="PS50016"/>
    </source>
</evidence>
<dbReference type="SMART" id="SM00249">
    <property type="entry name" value="PHD"/>
    <property type="match status" value="1"/>
</dbReference>
<evidence type="ECO:0000256" key="5">
    <source>
        <dbReference type="SAM" id="MobiDB-lite"/>
    </source>
</evidence>